<keyword evidence="7 9" id="KW-0675">Receptor</keyword>
<dbReference type="PANTHER" id="PTHR45822:SF7">
    <property type="entry name" value="FREE FATTY ACID RECEPTOR 3-LIKE"/>
    <property type="match status" value="1"/>
</dbReference>
<dbReference type="PRINTS" id="PR00237">
    <property type="entry name" value="GPCRRHODOPSN"/>
</dbReference>
<evidence type="ECO:0000256" key="6">
    <source>
        <dbReference type="ARBA" id="ARBA00023136"/>
    </source>
</evidence>
<evidence type="ECO:0000256" key="3">
    <source>
        <dbReference type="ARBA" id="ARBA00022692"/>
    </source>
</evidence>
<protein>
    <recommendedName>
        <fullName evidence="11">G-protein coupled receptors family 1 profile domain-containing protein</fullName>
    </recommendedName>
</protein>
<dbReference type="EMBL" id="JADWDJ010000013">
    <property type="protein sequence ID" value="KAG5270771.1"/>
    <property type="molecule type" value="Genomic_DNA"/>
</dbReference>
<dbReference type="PROSITE" id="PS50262">
    <property type="entry name" value="G_PROTEIN_RECEP_F1_2"/>
    <property type="match status" value="1"/>
</dbReference>
<evidence type="ECO:0000256" key="2">
    <source>
        <dbReference type="ARBA" id="ARBA00022475"/>
    </source>
</evidence>
<keyword evidence="8 9" id="KW-0807">Transducer</keyword>
<evidence type="ECO:0000256" key="9">
    <source>
        <dbReference type="RuleBase" id="RU000688"/>
    </source>
</evidence>
<comment type="similarity">
    <text evidence="9">Belongs to the G-protein coupled receptor 1 family.</text>
</comment>
<evidence type="ECO:0000256" key="4">
    <source>
        <dbReference type="ARBA" id="ARBA00022989"/>
    </source>
</evidence>
<comment type="caution">
    <text evidence="12">The sequence shown here is derived from an EMBL/GenBank/DDBJ whole genome shotgun (WGS) entry which is preliminary data.</text>
</comment>
<keyword evidence="13" id="KW-1185">Reference proteome</keyword>
<dbReference type="Gene3D" id="1.20.1070.10">
    <property type="entry name" value="Rhodopsin 7-helix transmembrane proteins"/>
    <property type="match status" value="1"/>
</dbReference>
<keyword evidence="2" id="KW-1003">Cell membrane</keyword>
<dbReference type="InterPro" id="IPR017452">
    <property type="entry name" value="GPCR_Rhodpsn_7TM"/>
</dbReference>
<dbReference type="PRINTS" id="PR01904">
    <property type="entry name" value="GPR40FAMILY"/>
</dbReference>
<proteinExistence type="inferred from homology"/>
<comment type="subcellular location">
    <subcellularLocation>
        <location evidence="1">Cell membrane</location>
        <topology evidence="1">Multi-pass membrane protein</topology>
    </subcellularLocation>
</comment>
<keyword evidence="5 9" id="KW-0297">G-protein coupled receptor</keyword>
<evidence type="ECO:0000313" key="12">
    <source>
        <dbReference type="EMBL" id="KAG5270771.1"/>
    </source>
</evidence>
<dbReference type="GO" id="GO:0005886">
    <property type="term" value="C:plasma membrane"/>
    <property type="evidence" value="ECO:0007669"/>
    <property type="project" value="UniProtKB-SubCell"/>
</dbReference>
<dbReference type="Pfam" id="PF00001">
    <property type="entry name" value="7tm_1"/>
    <property type="match status" value="1"/>
</dbReference>
<evidence type="ECO:0000256" key="7">
    <source>
        <dbReference type="ARBA" id="ARBA00023170"/>
    </source>
</evidence>
<dbReference type="GO" id="GO:0071398">
    <property type="term" value="P:cellular response to fatty acid"/>
    <property type="evidence" value="ECO:0007669"/>
    <property type="project" value="TreeGrafter"/>
</dbReference>
<dbReference type="PANTHER" id="PTHR45822">
    <property type="entry name" value="FREE FATTY ACID RECEPTOR 2-RELATED"/>
    <property type="match status" value="1"/>
</dbReference>
<evidence type="ECO:0000256" key="1">
    <source>
        <dbReference type="ARBA" id="ARBA00004651"/>
    </source>
</evidence>
<feature type="transmembrane region" description="Helical" evidence="10">
    <location>
        <begin position="180"/>
        <end position="206"/>
    </location>
</feature>
<dbReference type="GO" id="GO:0004930">
    <property type="term" value="F:G protein-coupled receptor activity"/>
    <property type="evidence" value="ECO:0007669"/>
    <property type="project" value="UniProtKB-KW"/>
</dbReference>
<dbReference type="Proteomes" id="UP000823561">
    <property type="component" value="Chromosome 13"/>
</dbReference>
<accession>A0AAV6GB57</accession>
<feature type="transmembrane region" description="Helical" evidence="10">
    <location>
        <begin position="218"/>
        <end position="237"/>
    </location>
</feature>
<evidence type="ECO:0000256" key="10">
    <source>
        <dbReference type="SAM" id="Phobius"/>
    </source>
</evidence>
<keyword evidence="4 10" id="KW-1133">Transmembrane helix</keyword>
<evidence type="ECO:0000313" key="13">
    <source>
        <dbReference type="Proteomes" id="UP000823561"/>
    </source>
</evidence>
<feature type="transmembrane region" description="Helical" evidence="10">
    <location>
        <begin position="45"/>
        <end position="63"/>
    </location>
</feature>
<dbReference type="PROSITE" id="PS00237">
    <property type="entry name" value="G_PROTEIN_RECEP_F1_1"/>
    <property type="match status" value="1"/>
</dbReference>
<gene>
    <name evidence="12" type="ORF">AALO_G00172110</name>
</gene>
<feature type="transmembrane region" description="Helical" evidence="10">
    <location>
        <begin position="83"/>
        <end position="104"/>
    </location>
</feature>
<feature type="transmembrane region" description="Helical" evidence="10">
    <location>
        <begin position="253"/>
        <end position="274"/>
    </location>
</feature>
<dbReference type="SUPFAM" id="SSF81321">
    <property type="entry name" value="Family A G protein-coupled receptor-like"/>
    <property type="match status" value="1"/>
</dbReference>
<keyword evidence="3 9" id="KW-0812">Transmembrane</keyword>
<evidence type="ECO:0000256" key="5">
    <source>
        <dbReference type="ARBA" id="ARBA00023040"/>
    </source>
</evidence>
<dbReference type="InterPro" id="IPR000276">
    <property type="entry name" value="GPCR_Rhodpsn"/>
</dbReference>
<feature type="transmembrane region" description="Helical" evidence="10">
    <location>
        <begin position="12"/>
        <end position="33"/>
    </location>
</feature>
<dbReference type="InterPro" id="IPR013312">
    <property type="entry name" value="GPR40-rel_orph"/>
</dbReference>
<keyword evidence="6 10" id="KW-0472">Membrane</keyword>
<reference evidence="12" key="1">
    <citation type="submission" date="2020-10" db="EMBL/GenBank/DDBJ databases">
        <title>Chromosome-scale genome assembly of the Allis shad, Alosa alosa.</title>
        <authorList>
            <person name="Margot Z."/>
            <person name="Christophe K."/>
            <person name="Cabau C."/>
            <person name="Louis A."/>
            <person name="Berthelot C."/>
            <person name="Parey E."/>
            <person name="Roest Crollius H."/>
            <person name="Montfort J."/>
            <person name="Robinson-Rechavi M."/>
            <person name="Bucao C."/>
            <person name="Bouchez O."/>
            <person name="Gislard M."/>
            <person name="Lluch J."/>
            <person name="Milhes M."/>
            <person name="Lampietro C."/>
            <person name="Lopez Roques C."/>
            <person name="Donnadieu C."/>
            <person name="Braasch I."/>
            <person name="Desvignes T."/>
            <person name="Postlethwait J."/>
            <person name="Bobe J."/>
            <person name="Guiguen Y."/>
        </authorList>
    </citation>
    <scope>NUCLEOTIDE SEQUENCE</scope>
    <source>
        <strain evidence="12">M-15738</strain>
        <tissue evidence="12">Blood</tissue>
    </source>
</reference>
<name>A0AAV6GB57_9TELE</name>
<evidence type="ECO:0000256" key="8">
    <source>
        <dbReference type="ARBA" id="ARBA00023224"/>
    </source>
</evidence>
<evidence type="ECO:0000259" key="11">
    <source>
        <dbReference type="PROSITE" id="PS50262"/>
    </source>
</evidence>
<organism evidence="12 13">
    <name type="scientific">Alosa alosa</name>
    <name type="common">allis shad</name>
    <dbReference type="NCBI Taxonomy" id="278164"/>
    <lineage>
        <taxon>Eukaryota</taxon>
        <taxon>Metazoa</taxon>
        <taxon>Chordata</taxon>
        <taxon>Craniata</taxon>
        <taxon>Vertebrata</taxon>
        <taxon>Euteleostomi</taxon>
        <taxon>Actinopterygii</taxon>
        <taxon>Neopterygii</taxon>
        <taxon>Teleostei</taxon>
        <taxon>Clupei</taxon>
        <taxon>Clupeiformes</taxon>
        <taxon>Clupeoidei</taxon>
        <taxon>Clupeidae</taxon>
        <taxon>Alosa</taxon>
    </lineage>
</organism>
<feature type="domain" description="G-protein coupled receptors family 1 profile" evidence="11">
    <location>
        <begin position="24"/>
        <end position="272"/>
    </location>
</feature>
<sequence length="312" mass="35400">MADLINVHVLLATYILTFLIGLPANILAFYAFSQKASDNPTPTDILLLNLTSSDLLFLLFLPLKMYEAGQGLRWYLPRFLCSLMSFMFFTTIYTSSLLLTAVSVDRFLGVAFPIRYRQLRKPRYAICTAALAWLVSSALCSFVFVTEHLLEADGNSSRPRDKCYEDFSGEQLRVLVPVRLVFFVVLFVLPLLICVFCYATCIRILYSRPCIPPERKRKAIGMAVGTLTVFLVCFLPYNSAHLVGFLTGSSPEWRYYTLLLSTFNTCLDPIIFYFSSSAFRTTTKVSIVKMLMLNRTNTIQKDNQASRQTLST</sequence>
<feature type="transmembrane region" description="Helical" evidence="10">
    <location>
        <begin position="124"/>
        <end position="145"/>
    </location>
</feature>
<dbReference type="AlphaFoldDB" id="A0AAV6GB57"/>
<dbReference type="CDD" id="cd15170">
    <property type="entry name" value="7tmA_FFAR2_FFAR3"/>
    <property type="match status" value="1"/>
</dbReference>